<reference evidence="1 2" key="1">
    <citation type="submission" date="2020-07" db="EMBL/GenBank/DDBJ databases">
        <title>Organ Donor 1.</title>
        <authorList>
            <person name="Marsh A.J."/>
            <person name="Azcarate-Peril M.A."/>
        </authorList>
    </citation>
    <scope>NUCLEOTIDE SEQUENCE [LARGE SCALE GENOMIC DNA]</scope>
    <source>
        <strain evidence="1 2">AMC0717</strain>
    </source>
</reference>
<gene>
    <name evidence="1" type="ORF">H0N91_08860</name>
</gene>
<evidence type="ECO:0000313" key="2">
    <source>
        <dbReference type="Proteomes" id="UP000586254"/>
    </source>
</evidence>
<accession>A0A1I5NS58</accession>
<sequence>MIINVLKLLNDETLNYEFRLFQDDLKGYGDDYEGKLDENGALVKGSIKKLGATEFLMKFTLTGVIVYPCARCLTPTPVSSVFEFEDTIETDPGTETIDMVPYVEECLFINEPFKVLCDEDCKGLCPSCGANLNQEQCSCGDDTDIDPRMEALKELL</sequence>
<dbReference type="PANTHER" id="PTHR34374">
    <property type="entry name" value="LARGE RIBOSOMAL RNA SUBUNIT ACCUMULATION PROTEIN YCED HOMOLOG 1, CHLOROPLASTIC"/>
    <property type="match status" value="1"/>
</dbReference>
<organism evidence="1 2">
    <name type="scientific">Eubacterium callanderi</name>
    <dbReference type="NCBI Taxonomy" id="53442"/>
    <lineage>
        <taxon>Bacteria</taxon>
        <taxon>Bacillati</taxon>
        <taxon>Bacillota</taxon>
        <taxon>Clostridia</taxon>
        <taxon>Eubacteriales</taxon>
        <taxon>Eubacteriaceae</taxon>
        <taxon>Eubacterium</taxon>
    </lineage>
</organism>
<protein>
    <submittedName>
        <fullName evidence="1">DUF177 domain-containing protein</fullName>
    </submittedName>
</protein>
<name>A0A1I5NS58_9FIRM</name>
<dbReference type="Proteomes" id="UP000586254">
    <property type="component" value="Unassembled WGS sequence"/>
</dbReference>
<comment type="caution">
    <text evidence="1">The sequence shown here is derived from an EMBL/GenBank/DDBJ whole genome shotgun (WGS) entry which is preliminary data.</text>
</comment>
<dbReference type="RefSeq" id="WP_090414274.1">
    <property type="nucleotide sequence ID" value="NZ_CABJAI010000007.1"/>
</dbReference>
<evidence type="ECO:0000313" key="1">
    <source>
        <dbReference type="EMBL" id="NZA38253.1"/>
    </source>
</evidence>
<dbReference type="InterPro" id="IPR003772">
    <property type="entry name" value="YceD"/>
</dbReference>
<dbReference type="EMBL" id="JACCKS010000008">
    <property type="protein sequence ID" value="NZA38253.1"/>
    <property type="molecule type" value="Genomic_DNA"/>
</dbReference>
<dbReference type="AlphaFoldDB" id="A0A1I5NS58"/>
<dbReference type="Pfam" id="PF02620">
    <property type="entry name" value="YceD"/>
    <property type="match status" value="1"/>
</dbReference>
<proteinExistence type="predicted"/>
<dbReference type="PANTHER" id="PTHR34374:SF1">
    <property type="entry name" value="LARGE RIBOSOMAL RNA SUBUNIT ACCUMULATION PROTEIN YCED HOMOLOG 1, CHLOROPLASTIC"/>
    <property type="match status" value="1"/>
</dbReference>